<dbReference type="EMBL" id="LAZR01036926">
    <property type="protein sequence ID" value="KKL23568.1"/>
    <property type="molecule type" value="Genomic_DNA"/>
</dbReference>
<name>A0A0F9EHZ2_9ZZZZ</name>
<comment type="caution">
    <text evidence="1">The sequence shown here is derived from an EMBL/GenBank/DDBJ whole genome shotgun (WGS) entry which is preliminary data.</text>
</comment>
<organism evidence="1">
    <name type="scientific">marine sediment metagenome</name>
    <dbReference type="NCBI Taxonomy" id="412755"/>
    <lineage>
        <taxon>unclassified sequences</taxon>
        <taxon>metagenomes</taxon>
        <taxon>ecological metagenomes</taxon>
    </lineage>
</organism>
<protein>
    <submittedName>
        <fullName evidence="1">Uncharacterized protein</fullName>
    </submittedName>
</protein>
<reference evidence="1" key="1">
    <citation type="journal article" date="2015" name="Nature">
        <title>Complex archaea that bridge the gap between prokaryotes and eukaryotes.</title>
        <authorList>
            <person name="Spang A."/>
            <person name="Saw J.H."/>
            <person name="Jorgensen S.L."/>
            <person name="Zaremba-Niedzwiedzka K."/>
            <person name="Martijn J."/>
            <person name="Lind A.E."/>
            <person name="van Eijk R."/>
            <person name="Schleper C."/>
            <person name="Guy L."/>
            <person name="Ettema T.J."/>
        </authorList>
    </citation>
    <scope>NUCLEOTIDE SEQUENCE</scope>
</reference>
<proteinExistence type="predicted"/>
<sequence>METQEESLNRPVKKNLVETAQELLDFLKTLLEDGEADAIDLLVNYGPELVAKAEGKETL</sequence>
<evidence type="ECO:0000313" key="1">
    <source>
        <dbReference type="EMBL" id="KKL23568.1"/>
    </source>
</evidence>
<dbReference type="AlphaFoldDB" id="A0A0F9EHZ2"/>
<gene>
    <name evidence="1" type="ORF">LCGC14_2424040</name>
</gene>
<accession>A0A0F9EHZ2</accession>